<keyword evidence="4" id="KW-1185">Reference proteome</keyword>
<dbReference type="InterPro" id="IPR046216">
    <property type="entry name" value="DUF6249"/>
</dbReference>
<reference evidence="4" key="2">
    <citation type="submission" date="2018-06" db="EMBL/GenBank/DDBJ databases">
        <title>Genome sequence of Rhodanobacteraceae bacterium strain Dysh456.</title>
        <authorList>
            <person name="Fukui M."/>
        </authorList>
    </citation>
    <scope>NUCLEOTIDE SEQUENCE [LARGE SCALE GENOMIC DNA]</scope>
    <source>
        <strain evidence="4">Dysh456</strain>
    </source>
</reference>
<evidence type="ECO:0000313" key="3">
    <source>
        <dbReference type="EMBL" id="BBD80853.1"/>
    </source>
</evidence>
<gene>
    <name evidence="3" type="ORF">ALSL_2227</name>
</gene>
<feature type="transmembrane region" description="Helical" evidence="1">
    <location>
        <begin position="67"/>
        <end position="83"/>
    </location>
</feature>
<dbReference type="Proteomes" id="UP000270530">
    <property type="component" value="Chromosome"/>
</dbReference>
<dbReference type="AlphaFoldDB" id="A0A2Z6E6X3"/>
<keyword evidence="1" id="KW-1133">Transmembrane helix</keyword>
<dbReference type="Pfam" id="PF19762">
    <property type="entry name" value="DUF6249"/>
    <property type="match status" value="1"/>
</dbReference>
<name>A0A2Z6E6X3_9GAMM</name>
<dbReference type="RefSeq" id="WP_126539159.1">
    <property type="nucleotide sequence ID" value="NZ_AP018560.1"/>
</dbReference>
<evidence type="ECO:0000256" key="1">
    <source>
        <dbReference type="SAM" id="Phobius"/>
    </source>
</evidence>
<evidence type="ECO:0000259" key="2">
    <source>
        <dbReference type="Pfam" id="PF19762"/>
    </source>
</evidence>
<feature type="transmembrane region" description="Helical" evidence="1">
    <location>
        <begin position="89"/>
        <end position="110"/>
    </location>
</feature>
<proteinExistence type="predicted"/>
<reference evidence="4" key="1">
    <citation type="submission" date="2018-04" db="EMBL/GenBank/DDBJ databases">
        <authorList>
            <person name="Watanabe M."/>
            <person name="Kojima H."/>
        </authorList>
    </citation>
    <scope>NUCLEOTIDE SEQUENCE [LARGE SCALE GENOMIC DNA]</scope>
    <source>
        <strain evidence="4">Dysh456</strain>
    </source>
</reference>
<dbReference type="OrthoDB" id="5737184at2"/>
<accession>A0A2Z6E6X3</accession>
<feature type="domain" description="DUF6249" evidence="2">
    <location>
        <begin position="7"/>
        <end position="109"/>
    </location>
</feature>
<sequence>MDSLVEILAIVMVFGMPVAIYALNVWYRLRRQRQRNEVIVTLAEHGQPVAPELLVEPVPPHADLRRGVIWTMVGLGILGLAAFEQDLDMAGIGGIPLLIGVGYLVLHWLGGRSRTEAGGQ</sequence>
<protein>
    <recommendedName>
        <fullName evidence="2">DUF6249 domain-containing protein</fullName>
    </recommendedName>
</protein>
<feature type="transmembrane region" description="Helical" evidence="1">
    <location>
        <begin position="6"/>
        <end position="27"/>
    </location>
</feature>
<keyword evidence="1" id="KW-0812">Transmembrane</keyword>
<dbReference type="KEGG" id="rbd:ALSL_2227"/>
<organism evidence="3 4">
    <name type="scientific">Aerosticca soli</name>
    <dbReference type="NCBI Taxonomy" id="2010829"/>
    <lineage>
        <taxon>Bacteria</taxon>
        <taxon>Pseudomonadati</taxon>
        <taxon>Pseudomonadota</taxon>
        <taxon>Gammaproteobacteria</taxon>
        <taxon>Lysobacterales</taxon>
        <taxon>Rhodanobacteraceae</taxon>
        <taxon>Aerosticca</taxon>
    </lineage>
</organism>
<dbReference type="EMBL" id="AP018560">
    <property type="protein sequence ID" value="BBD80853.1"/>
    <property type="molecule type" value="Genomic_DNA"/>
</dbReference>
<keyword evidence="1" id="KW-0472">Membrane</keyword>
<evidence type="ECO:0000313" key="4">
    <source>
        <dbReference type="Proteomes" id="UP000270530"/>
    </source>
</evidence>